<dbReference type="Proteomes" id="UP000822688">
    <property type="component" value="Chromosome 5"/>
</dbReference>
<feature type="region of interest" description="Disordered" evidence="1">
    <location>
        <begin position="69"/>
        <end position="102"/>
    </location>
</feature>
<evidence type="ECO:0000313" key="3">
    <source>
        <dbReference type="Proteomes" id="UP000822688"/>
    </source>
</evidence>
<reference evidence="2" key="1">
    <citation type="submission" date="2020-06" db="EMBL/GenBank/DDBJ databases">
        <title>WGS assembly of Ceratodon purpureus strain R40.</title>
        <authorList>
            <person name="Carey S.B."/>
            <person name="Jenkins J."/>
            <person name="Shu S."/>
            <person name="Lovell J.T."/>
            <person name="Sreedasyam A."/>
            <person name="Maumus F."/>
            <person name="Tiley G.P."/>
            <person name="Fernandez-Pozo N."/>
            <person name="Barry K."/>
            <person name="Chen C."/>
            <person name="Wang M."/>
            <person name="Lipzen A."/>
            <person name="Daum C."/>
            <person name="Saski C.A."/>
            <person name="Payton A.C."/>
            <person name="Mcbreen J.C."/>
            <person name="Conrad R.E."/>
            <person name="Kollar L.M."/>
            <person name="Olsson S."/>
            <person name="Huttunen S."/>
            <person name="Landis J.B."/>
            <person name="Wickett N.J."/>
            <person name="Johnson M.G."/>
            <person name="Rensing S.A."/>
            <person name="Grimwood J."/>
            <person name="Schmutz J."/>
            <person name="Mcdaniel S.F."/>
        </authorList>
    </citation>
    <scope>NUCLEOTIDE SEQUENCE</scope>
    <source>
        <strain evidence="2">R40</strain>
    </source>
</reference>
<proteinExistence type="predicted"/>
<dbReference type="AlphaFoldDB" id="A0A8T0HZX3"/>
<dbReference type="EMBL" id="CM026425">
    <property type="protein sequence ID" value="KAG0576730.1"/>
    <property type="molecule type" value="Genomic_DNA"/>
</dbReference>
<evidence type="ECO:0000256" key="1">
    <source>
        <dbReference type="SAM" id="MobiDB-lite"/>
    </source>
</evidence>
<protein>
    <submittedName>
        <fullName evidence="2">Uncharacterized protein</fullName>
    </submittedName>
</protein>
<sequence>MAALRGGVRPQNRVRAPGARAWGRDDVARWSARVRLRPVAALGRWRRFRFGGGLWPRAWADLLRLGQSSGREISPPPPAPPGPRFDSPSWPRGPRPRANRSAPLGSSRGFLIFPAVHCTVGTWEVCPVPMLTLALICSYPLPCC</sequence>
<organism evidence="2 3">
    <name type="scientific">Ceratodon purpureus</name>
    <name type="common">Fire moss</name>
    <name type="synonym">Dicranum purpureum</name>
    <dbReference type="NCBI Taxonomy" id="3225"/>
    <lineage>
        <taxon>Eukaryota</taxon>
        <taxon>Viridiplantae</taxon>
        <taxon>Streptophyta</taxon>
        <taxon>Embryophyta</taxon>
        <taxon>Bryophyta</taxon>
        <taxon>Bryophytina</taxon>
        <taxon>Bryopsida</taxon>
        <taxon>Dicranidae</taxon>
        <taxon>Pseudoditrichales</taxon>
        <taxon>Ditrichaceae</taxon>
        <taxon>Ceratodon</taxon>
    </lineage>
</organism>
<comment type="caution">
    <text evidence="2">The sequence shown here is derived from an EMBL/GenBank/DDBJ whole genome shotgun (WGS) entry which is preliminary data.</text>
</comment>
<feature type="compositionally biased region" description="Pro residues" evidence="1">
    <location>
        <begin position="74"/>
        <end position="83"/>
    </location>
</feature>
<accession>A0A8T0HZX3</accession>
<gene>
    <name evidence="2" type="ORF">KC19_5G103400</name>
</gene>
<keyword evidence="3" id="KW-1185">Reference proteome</keyword>
<evidence type="ECO:0000313" key="2">
    <source>
        <dbReference type="EMBL" id="KAG0576730.1"/>
    </source>
</evidence>
<name>A0A8T0HZX3_CERPU</name>